<evidence type="ECO:0000256" key="1">
    <source>
        <dbReference type="ARBA" id="ARBA00022729"/>
    </source>
</evidence>
<sequence length="204" mass="22329">MAPPLRQLLICLSLLLLIVLPLNALVIDRPCCNVERHVPARFGHLYPKDVVQLELVVVRPFDACGLIRNDLSGKVALMVRGDCNFAHKVLQAQTAGAKAVVVMDNEHRMNNSWVVTMVGDPGNASQVVIPSVFVSRAIGLRLLESIDAMNLADMSVLVTLNSTGQILVKAKSNDITQQNIIMILIGCFGRVIMVLVAHWFRLGT</sequence>
<keyword evidence="3" id="KW-0472">Membrane</keyword>
<dbReference type="AlphaFoldDB" id="W4GRN5"/>
<protein>
    <recommendedName>
        <fullName evidence="5">PA domain-containing protein</fullName>
    </recommendedName>
</protein>
<name>W4GRN5_APHAT</name>
<keyword evidence="3" id="KW-0812">Transmembrane</keyword>
<feature type="signal peptide" evidence="4">
    <location>
        <begin position="1"/>
        <end position="24"/>
    </location>
</feature>
<accession>W4GRN5</accession>
<dbReference type="PANTHER" id="PTHR22702">
    <property type="entry name" value="PROTEASE-ASSOCIATED DOMAIN-CONTAINING PROTEIN"/>
    <property type="match status" value="1"/>
</dbReference>
<keyword evidence="1 4" id="KW-0732">Signal</keyword>
<dbReference type="Gene3D" id="3.50.30.30">
    <property type="match status" value="1"/>
</dbReference>
<organism evidence="6">
    <name type="scientific">Aphanomyces astaci</name>
    <name type="common">Crayfish plague agent</name>
    <dbReference type="NCBI Taxonomy" id="112090"/>
    <lineage>
        <taxon>Eukaryota</taxon>
        <taxon>Sar</taxon>
        <taxon>Stramenopiles</taxon>
        <taxon>Oomycota</taxon>
        <taxon>Saprolegniomycetes</taxon>
        <taxon>Saprolegniales</taxon>
        <taxon>Verrucalvaceae</taxon>
        <taxon>Aphanomyces</taxon>
    </lineage>
</organism>
<dbReference type="VEuPathDB" id="FungiDB:H257_05018"/>
<evidence type="ECO:0000259" key="5">
    <source>
        <dbReference type="Pfam" id="PF02225"/>
    </source>
</evidence>
<dbReference type="PANTHER" id="PTHR22702:SF1">
    <property type="entry name" value="PROTEASE-ASSOCIATED DOMAIN-CONTAINING PROTEIN 1"/>
    <property type="match status" value="1"/>
</dbReference>
<feature type="chain" id="PRO_5004841316" description="PA domain-containing protein" evidence="4">
    <location>
        <begin position="25"/>
        <end position="204"/>
    </location>
</feature>
<keyword evidence="2" id="KW-0325">Glycoprotein</keyword>
<dbReference type="OrthoDB" id="66570at2759"/>
<dbReference type="EMBL" id="KI913122">
    <property type="protein sequence ID" value="ETV82362.1"/>
    <property type="molecule type" value="Genomic_DNA"/>
</dbReference>
<dbReference type="GeneID" id="20807014"/>
<evidence type="ECO:0000256" key="3">
    <source>
        <dbReference type="SAM" id="Phobius"/>
    </source>
</evidence>
<evidence type="ECO:0000256" key="4">
    <source>
        <dbReference type="SAM" id="SignalP"/>
    </source>
</evidence>
<keyword evidence="3" id="KW-1133">Transmembrane helix</keyword>
<gene>
    <name evidence="6" type="ORF">H257_05018</name>
</gene>
<dbReference type="RefSeq" id="XP_009828031.1">
    <property type="nucleotide sequence ID" value="XM_009829729.1"/>
</dbReference>
<dbReference type="InterPro" id="IPR003137">
    <property type="entry name" value="PA_domain"/>
</dbReference>
<proteinExistence type="predicted"/>
<feature type="domain" description="PA" evidence="5">
    <location>
        <begin position="51"/>
        <end position="142"/>
    </location>
</feature>
<dbReference type="SUPFAM" id="SSF52025">
    <property type="entry name" value="PA domain"/>
    <property type="match status" value="1"/>
</dbReference>
<feature type="transmembrane region" description="Helical" evidence="3">
    <location>
        <begin position="180"/>
        <end position="200"/>
    </location>
</feature>
<dbReference type="InterPro" id="IPR046450">
    <property type="entry name" value="PA_dom_sf"/>
</dbReference>
<evidence type="ECO:0000256" key="2">
    <source>
        <dbReference type="ARBA" id="ARBA00023180"/>
    </source>
</evidence>
<dbReference type="Pfam" id="PF02225">
    <property type="entry name" value="PA"/>
    <property type="match status" value="1"/>
</dbReference>
<reference evidence="6" key="1">
    <citation type="submission" date="2013-12" db="EMBL/GenBank/DDBJ databases">
        <title>The Genome Sequence of Aphanomyces astaci APO3.</title>
        <authorList>
            <consortium name="The Broad Institute Genomics Platform"/>
            <person name="Russ C."/>
            <person name="Tyler B."/>
            <person name="van West P."/>
            <person name="Dieguez-Uribeondo J."/>
            <person name="Young S.K."/>
            <person name="Zeng Q."/>
            <person name="Gargeya S."/>
            <person name="Fitzgerald M."/>
            <person name="Abouelleil A."/>
            <person name="Alvarado L."/>
            <person name="Chapman S.B."/>
            <person name="Gainer-Dewar J."/>
            <person name="Goldberg J."/>
            <person name="Griggs A."/>
            <person name="Gujja S."/>
            <person name="Hansen M."/>
            <person name="Howarth C."/>
            <person name="Imamovic A."/>
            <person name="Ireland A."/>
            <person name="Larimer J."/>
            <person name="McCowan C."/>
            <person name="Murphy C."/>
            <person name="Pearson M."/>
            <person name="Poon T.W."/>
            <person name="Priest M."/>
            <person name="Roberts A."/>
            <person name="Saif S."/>
            <person name="Shea T."/>
            <person name="Sykes S."/>
            <person name="Wortman J."/>
            <person name="Nusbaum C."/>
            <person name="Birren B."/>
        </authorList>
    </citation>
    <scope>NUCLEOTIDE SEQUENCE [LARGE SCALE GENOMIC DNA]</scope>
    <source>
        <strain evidence="6">APO3</strain>
    </source>
</reference>
<evidence type="ECO:0000313" key="6">
    <source>
        <dbReference type="EMBL" id="ETV82362.1"/>
    </source>
</evidence>